<accession>A0A9W9KT30</accession>
<reference evidence="3" key="1">
    <citation type="submission" date="2022-11" db="EMBL/GenBank/DDBJ databases">
        <authorList>
            <person name="Petersen C."/>
        </authorList>
    </citation>
    <scope>NUCLEOTIDE SEQUENCE</scope>
    <source>
        <strain evidence="3">IBT 30069</strain>
    </source>
</reference>
<dbReference type="InterPro" id="IPR050317">
    <property type="entry name" value="Plant_Fungal_Acyltransferase"/>
</dbReference>
<dbReference type="Pfam" id="PF02458">
    <property type="entry name" value="Transferase"/>
    <property type="match status" value="1"/>
</dbReference>
<evidence type="ECO:0000313" key="4">
    <source>
        <dbReference type="Proteomes" id="UP001149165"/>
    </source>
</evidence>
<keyword evidence="4" id="KW-1185">Reference proteome</keyword>
<keyword evidence="2" id="KW-0012">Acyltransferase</keyword>
<organism evidence="3 4">
    <name type="scientific">Penicillium angulare</name>
    <dbReference type="NCBI Taxonomy" id="116970"/>
    <lineage>
        <taxon>Eukaryota</taxon>
        <taxon>Fungi</taxon>
        <taxon>Dikarya</taxon>
        <taxon>Ascomycota</taxon>
        <taxon>Pezizomycotina</taxon>
        <taxon>Eurotiomycetes</taxon>
        <taxon>Eurotiomycetidae</taxon>
        <taxon>Eurotiales</taxon>
        <taxon>Aspergillaceae</taxon>
        <taxon>Penicillium</taxon>
    </lineage>
</organism>
<gene>
    <name evidence="3" type="ORF">N7456_001307</name>
</gene>
<dbReference type="InterPro" id="IPR023213">
    <property type="entry name" value="CAT-like_dom_sf"/>
</dbReference>
<sequence>MRLIPNFEPYVLSPLDHSTGLIHLSAFVTFEPEVVNESVTLIERGFTRCIELLPFLAGNVASSVQLKDKKNVFEVRPPTADFLQEHPMLKIKHHQEYVNSKNGKPNINNDLLLNDEFVPIPFTMSLEELSPVSRVQINVMPDGIIICFSFHHLVMDGAGVANVFEALSVCCRDLNADSSSLPTSLAEEQKSRDIIMNASSTSSGLEKFQTGRGSTTWDSEMSLKAESPISRSIPLNAMKIEKLKIACTELLLKDKGPESRIFLSRNAIVSAVVWLSFIRARHQFLMKNDEPSSTESGLLLASDIRNKLQPNLPRSYMGNAVAVSEAYASIKSITSTMNPSSSYSTNSPRFNPDDIPHVTELATCIQESHQTVTADHVRDLISHVANGQDWSQPPRFSDLVISSIRSLGFYRFDFGPILGPLTRIDMAETRFSGVAWIMPARVKNQPAPWEVRLTLDAEMMNLLRNDRLVKWLTDEEGPRL</sequence>
<comment type="caution">
    <text evidence="3">The sequence shown here is derived from an EMBL/GenBank/DDBJ whole genome shotgun (WGS) entry which is preliminary data.</text>
</comment>
<evidence type="ECO:0000256" key="1">
    <source>
        <dbReference type="ARBA" id="ARBA00022679"/>
    </source>
</evidence>
<dbReference type="AlphaFoldDB" id="A0A9W9KT30"/>
<dbReference type="GO" id="GO:0016747">
    <property type="term" value="F:acyltransferase activity, transferring groups other than amino-acyl groups"/>
    <property type="evidence" value="ECO:0007669"/>
    <property type="project" value="TreeGrafter"/>
</dbReference>
<dbReference type="PANTHER" id="PTHR31642">
    <property type="entry name" value="TRICHOTHECENE 3-O-ACETYLTRANSFERASE"/>
    <property type="match status" value="1"/>
</dbReference>
<dbReference type="PANTHER" id="PTHR31642:SF270">
    <property type="entry name" value="O-ACYLTRANSFERASE AUSQ"/>
    <property type="match status" value="1"/>
</dbReference>
<dbReference type="EMBL" id="JAPQKH010000001">
    <property type="protein sequence ID" value="KAJ5116959.1"/>
    <property type="molecule type" value="Genomic_DNA"/>
</dbReference>
<dbReference type="Gene3D" id="3.30.559.10">
    <property type="entry name" value="Chloramphenicol acetyltransferase-like domain"/>
    <property type="match status" value="2"/>
</dbReference>
<proteinExistence type="predicted"/>
<name>A0A9W9KT30_9EURO</name>
<protein>
    <submittedName>
        <fullName evidence="3">Uncharacterized protein</fullName>
    </submittedName>
</protein>
<evidence type="ECO:0000313" key="3">
    <source>
        <dbReference type="EMBL" id="KAJ5116959.1"/>
    </source>
</evidence>
<dbReference type="Proteomes" id="UP001149165">
    <property type="component" value="Unassembled WGS sequence"/>
</dbReference>
<reference evidence="3" key="2">
    <citation type="journal article" date="2023" name="IMA Fungus">
        <title>Comparative genomic study of the Penicillium genus elucidates a diverse pangenome and 15 lateral gene transfer events.</title>
        <authorList>
            <person name="Petersen C."/>
            <person name="Sorensen T."/>
            <person name="Nielsen M.R."/>
            <person name="Sondergaard T.E."/>
            <person name="Sorensen J.L."/>
            <person name="Fitzpatrick D.A."/>
            <person name="Frisvad J.C."/>
            <person name="Nielsen K.L."/>
        </authorList>
    </citation>
    <scope>NUCLEOTIDE SEQUENCE</scope>
    <source>
        <strain evidence="3">IBT 30069</strain>
    </source>
</reference>
<dbReference type="OrthoDB" id="1862401at2759"/>
<evidence type="ECO:0000256" key="2">
    <source>
        <dbReference type="ARBA" id="ARBA00023315"/>
    </source>
</evidence>
<keyword evidence="1" id="KW-0808">Transferase</keyword>